<evidence type="ECO:0000259" key="2">
    <source>
        <dbReference type="Pfam" id="PF00248"/>
    </source>
</evidence>
<name>A0AAD9ZVS1_9ROSI</name>
<feature type="chain" id="PRO_5041920123" description="NADP-dependent oxidoreductase domain-containing protein" evidence="1">
    <location>
        <begin position="25"/>
        <end position="76"/>
    </location>
</feature>
<reference evidence="3" key="1">
    <citation type="journal article" date="2023" name="Plant J.">
        <title>Genome sequences and population genomics provide insights into the demographic history, inbreeding, and mutation load of two 'living fossil' tree species of Dipteronia.</title>
        <authorList>
            <person name="Feng Y."/>
            <person name="Comes H.P."/>
            <person name="Chen J."/>
            <person name="Zhu S."/>
            <person name="Lu R."/>
            <person name="Zhang X."/>
            <person name="Li P."/>
            <person name="Qiu J."/>
            <person name="Olsen K.M."/>
            <person name="Qiu Y."/>
        </authorList>
    </citation>
    <scope>NUCLEOTIDE SEQUENCE</scope>
    <source>
        <strain evidence="3">NBL</strain>
    </source>
</reference>
<evidence type="ECO:0000313" key="3">
    <source>
        <dbReference type="EMBL" id="KAK3193944.1"/>
    </source>
</evidence>
<accession>A0AAD9ZVS1</accession>
<keyword evidence="1" id="KW-0732">Signal</keyword>
<organism evidence="3 4">
    <name type="scientific">Dipteronia sinensis</name>
    <dbReference type="NCBI Taxonomy" id="43782"/>
    <lineage>
        <taxon>Eukaryota</taxon>
        <taxon>Viridiplantae</taxon>
        <taxon>Streptophyta</taxon>
        <taxon>Embryophyta</taxon>
        <taxon>Tracheophyta</taxon>
        <taxon>Spermatophyta</taxon>
        <taxon>Magnoliopsida</taxon>
        <taxon>eudicotyledons</taxon>
        <taxon>Gunneridae</taxon>
        <taxon>Pentapetalae</taxon>
        <taxon>rosids</taxon>
        <taxon>malvids</taxon>
        <taxon>Sapindales</taxon>
        <taxon>Sapindaceae</taxon>
        <taxon>Hippocastanoideae</taxon>
        <taxon>Acereae</taxon>
        <taxon>Dipteronia</taxon>
    </lineage>
</organism>
<sequence>MILFSCHLLSGVLLAASDIRICSAVEDDDGTMTFGEQNSLSQSFRLLDQAFDAGINFFDSAEMSFTFYRILFNYIL</sequence>
<dbReference type="Proteomes" id="UP001281410">
    <property type="component" value="Unassembled WGS sequence"/>
</dbReference>
<feature type="domain" description="NADP-dependent oxidoreductase" evidence="2">
    <location>
        <begin position="30"/>
        <end position="63"/>
    </location>
</feature>
<dbReference type="SUPFAM" id="SSF51430">
    <property type="entry name" value="NAD(P)-linked oxidoreductase"/>
    <property type="match status" value="1"/>
</dbReference>
<proteinExistence type="predicted"/>
<protein>
    <recommendedName>
        <fullName evidence="2">NADP-dependent oxidoreductase domain-containing protein</fullName>
    </recommendedName>
</protein>
<dbReference type="InterPro" id="IPR023210">
    <property type="entry name" value="NADP_OxRdtase_dom"/>
</dbReference>
<gene>
    <name evidence="3" type="ORF">Dsin_025254</name>
</gene>
<feature type="signal peptide" evidence="1">
    <location>
        <begin position="1"/>
        <end position="24"/>
    </location>
</feature>
<comment type="caution">
    <text evidence="3">The sequence shown here is derived from an EMBL/GenBank/DDBJ whole genome shotgun (WGS) entry which is preliminary data.</text>
</comment>
<dbReference type="Gene3D" id="3.20.20.100">
    <property type="entry name" value="NADP-dependent oxidoreductase domain"/>
    <property type="match status" value="1"/>
</dbReference>
<dbReference type="EMBL" id="JANJYJ010000008">
    <property type="protein sequence ID" value="KAK3193944.1"/>
    <property type="molecule type" value="Genomic_DNA"/>
</dbReference>
<dbReference type="AlphaFoldDB" id="A0AAD9ZVS1"/>
<dbReference type="Pfam" id="PF00248">
    <property type="entry name" value="Aldo_ket_red"/>
    <property type="match status" value="1"/>
</dbReference>
<dbReference type="InterPro" id="IPR036812">
    <property type="entry name" value="NAD(P)_OxRdtase_dom_sf"/>
</dbReference>
<evidence type="ECO:0000256" key="1">
    <source>
        <dbReference type="SAM" id="SignalP"/>
    </source>
</evidence>
<keyword evidence="4" id="KW-1185">Reference proteome</keyword>
<evidence type="ECO:0000313" key="4">
    <source>
        <dbReference type="Proteomes" id="UP001281410"/>
    </source>
</evidence>